<keyword evidence="1" id="KW-0677">Repeat</keyword>
<name>A0A7S1QUK8_NEODS</name>
<dbReference type="AlphaFoldDB" id="A0A7S1QUK8"/>
<dbReference type="PANTHER" id="PTHR24166">
    <property type="entry name" value="ROLLING PEBBLES, ISOFORM B"/>
    <property type="match status" value="1"/>
</dbReference>
<dbReference type="InterPro" id="IPR050889">
    <property type="entry name" value="Dendritic_Spine_Reg/Scaffold"/>
</dbReference>
<evidence type="ECO:0000313" key="5">
    <source>
        <dbReference type="EMBL" id="CAD9148794.1"/>
    </source>
</evidence>
<dbReference type="SUPFAM" id="SSF48403">
    <property type="entry name" value="Ankyrin repeat"/>
    <property type="match status" value="1"/>
</dbReference>
<feature type="repeat" description="ANK" evidence="3">
    <location>
        <begin position="200"/>
        <end position="232"/>
    </location>
</feature>
<evidence type="ECO:0000256" key="2">
    <source>
        <dbReference type="ARBA" id="ARBA00023043"/>
    </source>
</evidence>
<dbReference type="PROSITE" id="PS50088">
    <property type="entry name" value="ANK_REPEAT"/>
    <property type="match status" value="4"/>
</dbReference>
<accession>A0A7S1QUK8</accession>
<feature type="repeat" description="ANK" evidence="3">
    <location>
        <begin position="15"/>
        <end position="47"/>
    </location>
</feature>
<evidence type="ECO:0000256" key="1">
    <source>
        <dbReference type="ARBA" id="ARBA00022737"/>
    </source>
</evidence>
<keyword evidence="2 3" id="KW-0040">ANK repeat</keyword>
<dbReference type="SMART" id="SM00248">
    <property type="entry name" value="ANK"/>
    <property type="match status" value="7"/>
</dbReference>
<sequence>MADFPKLPRIKQDDENMEKMHCAARRGQTDLVRRLMSSGVDAGIQNKFGCTGLHLACKYGQIGATRELAPHSDLSGLWHGQRPLHLAVASGNGDVANVLIETAREQGRDIASFVNECDEYEVFEIAGQPKHVQGQTALHWVIAQRNLPMVKTLLSLGASPTAKDKNGETPLMRCIEYNFVEEFDILMSGGNLRLESGDRQGRTHLHWCLLYNREEMAKKVLATGHDVALEDQDKNTPWSLAAAAGMPALLDQMLGQLDPFALQQAPFHNGTTVLPERLVWLDWVKDNDAVHNEVIRVLQRRLDNVVKGQGTAQQANRKGPIQVAPSAPVKK</sequence>
<feature type="repeat" description="ANK" evidence="3">
    <location>
        <begin position="133"/>
        <end position="165"/>
    </location>
</feature>
<dbReference type="InterPro" id="IPR002110">
    <property type="entry name" value="Ankyrin_rpt"/>
</dbReference>
<evidence type="ECO:0000256" key="3">
    <source>
        <dbReference type="PROSITE-ProRule" id="PRU00023"/>
    </source>
</evidence>
<dbReference type="Pfam" id="PF12796">
    <property type="entry name" value="Ank_2"/>
    <property type="match status" value="2"/>
</dbReference>
<reference evidence="5" key="1">
    <citation type="submission" date="2021-01" db="EMBL/GenBank/DDBJ databases">
        <authorList>
            <person name="Corre E."/>
            <person name="Pelletier E."/>
            <person name="Niang G."/>
            <person name="Scheremetjew M."/>
            <person name="Finn R."/>
            <person name="Kale V."/>
            <person name="Holt S."/>
            <person name="Cochrane G."/>
            <person name="Meng A."/>
            <person name="Brown T."/>
            <person name="Cohen L."/>
        </authorList>
    </citation>
    <scope>NUCLEOTIDE SEQUENCE</scope>
    <source>
        <strain evidence="5">CCAP 1951/1</strain>
    </source>
</reference>
<dbReference type="PROSITE" id="PS50297">
    <property type="entry name" value="ANK_REP_REGION"/>
    <property type="match status" value="3"/>
</dbReference>
<evidence type="ECO:0000256" key="4">
    <source>
        <dbReference type="SAM" id="MobiDB-lite"/>
    </source>
</evidence>
<dbReference type="Gene3D" id="1.25.40.20">
    <property type="entry name" value="Ankyrin repeat-containing domain"/>
    <property type="match status" value="1"/>
</dbReference>
<dbReference type="EMBL" id="HBGF01047373">
    <property type="protein sequence ID" value="CAD9148794.1"/>
    <property type="molecule type" value="Transcribed_RNA"/>
</dbReference>
<gene>
    <name evidence="5" type="ORF">NDES1114_LOCUS31662</name>
</gene>
<dbReference type="PANTHER" id="PTHR24166:SF48">
    <property type="entry name" value="PROTEIN VAPYRIN"/>
    <property type="match status" value="1"/>
</dbReference>
<organism evidence="5">
    <name type="scientific">Neobodo designis</name>
    <name type="common">Flagellated protozoan</name>
    <name type="synonym">Bodo designis</name>
    <dbReference type="NCBI Taxonomy" id="312471"/>
    <lineage>
        <taxon>Eukaryota</taxon>
        <taxon>Discoba</taxon>
        <taxon>Euglenozoa</taxon>
        <taxon>Kinetoplastea</taxon>
        <taxon>Metakinetoplastina</taxon>
        <taxon>Neobodonida</taxon>
        <taxon>Neobodo</taxon>
    </lineage>
</organism>
<protein>
    <recommendedName>
        <fullName evidence="6">Ankyrin repeat protein</fullName>
    </recommendedName>
</protein>
<feature type="repeat" description="ANK" evidence="3">
    <location>
        <begin position="79"/>
        <end position="101"/>
    </location>
</feature>
<proteinExistence type="predicted"/>
<dbReference type="InterPro" id="IPR036770">
    <property type="entry name" value="Ankyrin_rpt-contain_sf"/>
</dbReference>
<evidence type="ECO:0008006" key="6">
    <source>
        <dbReference type="Google" id="ProtNLM"/>
    </source>
</evidence>
<feature type="region of interest" description="Disordered" evidence="4">
    <location>
        <begin position="309"/>
        <end position="331"/>
    </location>
</feature>